<sequence>MATQGYVVGVEIPENKCPRIIRNRQQLIKDGVATVFLANNTTSEDAENGVTRYGISGGRIAIVVTQETFERDKTEYEEYLKSRFGREWKIKLLPLKR</sequence>
<keyword evidence="3" id="KW-1185">Reference proteome</keyword>
<evidence type="ECO:0000313" key="3">
    <source>
        <dbReference type="Proteomes" id="UP000827069"/>
    </source>
</evidence>
<proteinExistence type="predicted"/>
<dbReference type="EMBL" id="CP079898">
    <property type="protein sequence ID" value="QXZ23268.1"/>
    <property type="molecule type" value="Genomic_DNA"/>
</dbReference>
<organism evidence="2 3">
    <name type="scientific">Acinetobacter septicus</name>
    <dbReference type="NCBI Taxonomy" id="465797"/>
    <lineage>
        <taxon>Bacteria</taxon>
        <taxon>Pseudomonadati</taxon>
        <taxon>Pseudomonadota</taxon>
        <taxon>Gammaproteobacteria</taxon>
        <taxon>Moraxellales</taxon>
        <taxon>Moraxellaceae</taxon>
        <taxon>Acinetobacter</taxon>
    </lineage>
</organism>
<dbReference type="Proteomes" id="UP000827069">
    <property type="component" value="Chromosome"/>
</dbReference>
<evidence type="ECO:0000313" key="2">
    <source>
        <dbReference type="EMBL" id="QXZ23268.1"/>
    </source>
</evidence>
<name>A0ABD7F4C1_9GAMM</name>
<dbReference type="RefSeq" id="WP_035272031.1">
    <property type="nucleotide sequence ID" value="NZ_CP079898.1"/>
</dbReference>
<accession>A0ABD7F4C1</accession>
<dbReference type="AlphaFoldDB" id="A0ABD7F4C1"/>
<reference evidence="2 3" key="1">
    <citation type="submission" date="2021-07" db="EMBL/GenBank/DDBJ databases">
        <title>FDA dAtabase for Regulatory Grade micrObial Sequences (FDA-ARGOS): Supporting development and validation of Infectious Disease Dx tests.</title>
        <authorList>
            <person name="Sproer C."/>
            <person name="Gronow S."/>
            <person name="Severitt S."/>
            <person name="Schroder I."/>
            <person name="Tallon L."/>
            <person name="Sadzewicz L."/>
            <person name="Zhao X."/>
            <person name="Boylan J."/>
            <person name="Ott S."/>
            <person name="Bowen H."/>
            <person name="Vavikolanu K."/>
            <person name="Mehta A."/>
            <person name="Aluvathingal J."/>
            <person name="Nadendla S."/>
            <person name="Lowell S."/>
            <person name="Myers T."/>
            <person name="Yan Y."/>
        </authorList>
    </citation>
    <scope>NUCLEOTIDE SEQUENCE [LARGE SCALE GENOMIC DNA]</scope>
    <source>
        <strain evidence="2 3">FDAARGOS_1401</strain>
    </source>
</reference>
<protein>
    <submittedName>
        <fullName evidence="2">Uncharacterized protein</fullName>
    </submittedName>
</protein>
<dbReference type="EMBL" id="CP079898">
    <property type="protein sequence ID" value="QXZ23221.1"/>
    <property type="molecule type" value="Genomic_DNA"/>
</dbReference>
<evidence type="ECO:0000313" key="1">
    <source>
        <dbReference type="EMBL" id="QXZ23221.1"/>
    </source>
</evidence>
<gene>
    <name evidence="2" type="ORF">I6L31_00190</name>
    <name evidence="1" type="ORF">I6L31_16400</name>
</gene>